<comment type="caution">
    <text evidence="3">The sequence shown here is derived from an EMBL/GenBank/DDBJ whole genome shotgun (WGS) entry which is preliminary data.</text>
</comment>
<dbReference type="InterPro" id="IPR002869">
    <property type="entry name" value="Pyrv_flavodox_OxRed_cen"/>
</dbReference>
<reference evidence="3" key="1">
    <citation type="journal article" date="2014" name="Front. Microbiol.">
        <title>High frequency of phylogenetically diverse reductive dehalogenase-homologous genes in deep subseafloor sedimentary metagenomes.</title>
        <authorList>
            <person name="Kawai M."/>
            <person name="Futagami T."/>
            <person name="Toyoda A."/>
            <person name="Takaki Y."/>
            <person name="Nishi S."/>
            <person name="Hori S."/>
            <person name="Arai W."/>
            <person name="Tsubouchi T."/>
            <person name="Morono Y."/>
            <person name="Uchiyama I."/>
            <person name="Ito T."/>
            <person name="Fujiyama A."/>
            <person name="Inagaki F."/>
            <person name="Takami H."/>
        </authorList>
    </citation>
    <scope>NUCLEOTIDE SEQUENCE</scope>
    <source>
        <strain evidence="3">Expedition CK06-06</strain>
    </source>
</reference>
<name>X0VKE8_9ZZZZ</name>
<sequence length="83" mass="8948">MQVEILIIGSGGQGIILMGKIIGSAATLNGMFATQISTHGSSQRGTPVRTEIILSDKPVKFSFVQKPDFSIIMSYRGFNVFGR</sequence>
<dbReference type="PANTHER" id="PTHR42730">
    <property type="entry name" value="2-OXOGLUTARATE SYNTHASE SUBUNIT KORC"/>
    <property type="match status" value="1"/>
</dbReference>
<dbReference type="InterPro" id="IPR052554">
    <property type="entry name" value="2-oxoglutarate_synth_KorC"/>
</dbReference>
<feature type="domain" description="Pyruvate/ketoisovalerate oxidoreductase catalytic" evidence="2">
    <location>
        <begin position="11"/>
        <end position="73"/>
    </location>
</feature>
<dbReference type="InterPro" id="IPR019752">
    <property type="entry name" value="Pyrv/ketoisovalerate_OxRed_cat"/>
</dbReference>
<evidence type="ECO:0000259" key="2">
    <source>
        <dbReference type="Pfam" id="PF01558"/>
    </source>
</evidence>
<keyword evidence="1" id="KW-0560">Oxidoreductase</keyword>
<feature type="non-terminal residue" evidence="3">
    <location>
        <position position="83"/>
    </location>
</feature>
<dbReference type="GO" id="GO:0016903">
    <property type="term" value="F:oxidoreductase activity, acting on the aldehyde or oxo group of donors"/>
    <property type="evidence" value="ECO:0007669"/>
    <property type="project" value="InterPro"/>
</dbReference>
<dbReference type="Pfam" id="PF01558">
    <property type="entry name" value="POR"/>
    <property type="match status" value="1"/>
</dbReference>
<organism evidence="3">
    <name type="scientific">marine sediment metagenome</name>
    <dbReference type="NCBI Taxonomy" id="412755"/>
    <lineage>
        <taxon>unclassified sequences</taxon>
        <taxon>metagenomes</taxon>
        <taxon>ecological metagenomes</taxon>
    </lineage>
</organism>
<gene>
    <name evidence="3" type="ORF">S01H1_39273</name>
</gene>
<protein>
    <recommendedName>
        <fullName evidence="2">Pyruvate/ketoisovalerate oxidoreductase catalytic domain-containing protein</fullName>
    </recommendedName>
</protein>
<evidence type="ECO:0000313" key="3">
    <source>
        <dbReference type="EMBL" id="GAG11687.1"/>
    </source>
</evidence>
<dbReference type="PANTHER" id="PTHR42730:SF1">
    <property type="entry name" value="2-OXOGLUTARATE SYNTHASE SUBUNIT KORC"/>
    <property type="match status" value="1"/>
</dbReference>
<accession>X0VKE8</accession>
<evidence type="ECO:0000256" key="1">
    <source>
        <dbReference type="ARBA" id="ARBA00023002"/>
    </source>
</evidence>
<proteinExistence type="predicted"/>
<dbReference type="SUPFAM" id="SSF53323">
    <property type="entry name" value="Pyruvate-ferredoxin oxidoreductase, PFOR, domain III"/>
    <property type="match status" value="1"/>
</dbReference>
<dbReference type="AlphaFoldDB" id="X0VKE8"/>
<dbReference type="EMBL" id="BARS01024773">
    <property type="protein sequence ID" value="GAG11687.1"/>
    <property type="molecule type" value="Genomic_DNA"/>
</dbReference>
<dbReference type="Gene3D" id="3.40.920.10">
    <property type="entry name" value="Pyruvate-ferredoxin oxidoreductase, PFOR, domain III"/>
    <property type="match status" value="1"/>
</dbReference>